<name>A0A518CN85_9PLAN</name>
<reference evidence="2 3" key="1">
    <citation type="submission" date="2019-02" db="EMBL/GenBank/DDBJ databases">
        <title>Deep-cultivation of Planctomycetes and their phenomic and genomic characterization uncovers novel biology.</title>
        <authorList>
            <person name="Wiegand S."/>
            <person name="Jogler M."/>
            <person name="Boedeker C."/>
            <person name="Pinto D."/>
            <person name="Vollmers J."/>
            <person name="Rivas-Marin E."/>
            <person name="Kohn T."/>
            <person name="Peeters S.H."/>
            <person name="Heuer A."/>
            <person name="Rast P."/>
            <person name="Oberbeckmann S."/>
            <person name="Bunk B."/>
            <person name="Jeske O."/>
            <person name="Meyerdierks A."/>
            <person name="Storesund J.E."/>
            <person name="Kallscheuer N."/>
            <person name="Luecker S."/>
            <person name="Lage O.M."/>
            <person name="Pohl T."/>
            <person name="Merkel B.J."/>
            <person name="Hornburger P."/>
            <person name="Mueller R.-W."/>
            <person name="Bruemmer F."/>
            <person name="Labrenz M."/>
            <person name="Spormann A.M."/>
            <person name="Op den Camp H."/>
            <person name="Overmann J."/>
            <person name="Amann R."/>
            <person name="Jetten M.S.M."/>
            <person name="Mascher T."/>
            <person name="Medema M.H."/>
            <person name="Devos D.P."/>
            <person name="Kaster A.-K."/>
            <person name="Ovreas L."/>
            <person name="Rohde M."/>
            <person name="Galperin M.Y."/>
            <person name="Jogler C."/>
        </authorList>
    </citation>
    <scope>NUCLEOTIDE SEQUENCE [LARGE SCALE GENOMIC DNA]</scope>
    <source>
        <strain evidence="2 3">Pla110</strain>
    </source>
</reference>
<dbReference type="AlphaFoldDB" id="A0A518CN85"/>
<evidence type="ECO:0000313" key="2">
    <source>
        <dbReference type="EMBL" id="QDU80692.1"/>
    </source>
</evidence>
<dbReference type="KEGG" id="plon:Pla110_24240"/>
<proteinExistence type="predicted"/>
<feature type="transmembrane region" description="Helical" evidence="1">
    <location>
        <begin position="64"/>
        <end position="84"/>
    </location>
</feature>
<protein>
    <recommendedName>
        <fullName evidence="4">Inner membrane protein YjcH</fullName>
    </recommendedName>
</protein>
<dbReference type="InterPro" id="IPR007436">
    <property type="entry name" value="DUF485"/>
</dbReference>
<evidence type="ECO:0008006" key="4">
    <source>
        <dbReference type="Google" id="ProtNLM"/>
    </source>
</evidence>
<dbReference type="Pfam" id="PF04341">
    <property type="entry name" value="DUF485"/>
    <property type="match status" value="1"/>
</dbReference>
<evidence type="ECO:0000313" key="3">
    <source>
        <dbReference type="Proteomes" id="UP000317178"/>
    </source>
</evidence>
<evidence type="ECO:0000256" key="1">
    <source>
        <dbReference type="SAM" id="Phobius"/>
    </source>
</evidence>
<organism evidence="2 3">
    <name type="scientific">Polystyrenella longa</name>
    <dbReference type="NCBI Taxonomy" id="2528007"/>
    <lineage>
        <taxon>Bacteria</taxon>
        <taxon>Pseudomonadati</taxon>
        <taxon>Planctomycetota</taxon>
        <taxon>Planctomycetia</taxon>
        <taxon>Planctomycetales</taxon>
        <taxon>Planctomycetaceae</taxon>
        <taxon>Polystyrenella</taxon>
    </lineage>
</organism>
<keyword evidence="1" id="KW-0472">Membrane</keyword>
<accession>A0A518CN85</accession>
<feature type="transmembrane region" description="Helical" evidence="1">
    <location>
        <begin position="26"/>
        <end position="44"/>
    </location>
</feature>
<dbReference type="EMBL" id="CP036281">
    <property type="protein sequence ID" value="QDU80692.1"/>
    <property type="molecule type" value="Genomic_DNA"/>
</dbReference>
<keyword evidence="3" id="KW-1185">Reference proteome</keyword>
<sequence>MADFAPHASDNREQENASDIERNTRYGLRLFTVYLLLYLGYILLSTFTPKMMQDIKIAGVNLSVMYGFGLIIAAWVLALIYGWLCRDITPADSTTSTKGGAA</sequence>
<keyword evidence="1" id="KW-1133">Transmembrane helix</keyword>
<keyword evidence="1" id="KW-0812">Transmembrane</keyword>
<gene>
    <name evidence="2" type="ORF">Pla110_24240</name>
</gene>
<dbReference type="RefSeq" id="WP_144995943.1">
    <property type="nucleotide sequence ID" value="NZ_CP036281.1"/>
</dbReference>
<dbReference type="Proteomes" id="UP000317178">
    <property type="component" value="Chromosome"/>
</dbReference>
<dbReference type="OrthoDB" id="9795644at2"/>